<evidence type="ECO:0000313" key="17">
    <source>
        <dbReference type="Proteomes" id="UP001470230"/>
    </source>
</evidence>
<sequence length="928" mass="109408">MHFCIFFQFLLIFSFSVEEDQYRQCEQLKFCYRNREVERQYWKILFKTCEFNPDYFQSIIFDEKNDKQLLLYIYILQSGIRFRIEPTETESFPRYDTSKDRTIIMQGELNLTRKISHGQNQTHIFLRYLDTQITIQISPFKATISTKRGQIVTINPDDTAIFEHNRDRSRNPRLFDSDDFNGFIDKIPNGPTSVAMDFFFHGDAVRLSGLPEHTLNLTLPFTTHRLKRKGQIEYQPITDPIRLFNVDINRYEVGNPMSMYGSIPFLLARDNVRSSGLFWSNPSETWVDLSEERHGVNARFLSEGGFIDFYIFLGPSSSDVLQQYTRLTGRPHLPQSFAFGFHMSRWGYKSSNEVREVIKNLDDQLFPHDSIWLDIDHTDDRLYFTFHPIFFKDVERLQDEIDPLERKLVVVIDPHLKVDYGYPLFEKAFNSRYLIRTRIDSEYTGQCWPGDSAYVDFLNPWARVWWETLFEFNKYPGSTLTLYVWNDMNEPTVFEVPDRTCPKDVVHYHRYENREIHNLYGQLMISSSYGGLVKRDYEEDDRPFILTRSFFAGSQKYAFTWTGDNTASWQQLRASLPMVLSLGISGMPYCGADVGGFFDSPDQMLLVRWYQMGAWLYPFFRCHSHHNSERREPYLLRGGYQEAVRLAIDDRYSLFNYWYTLARHSNLTGDPIVRPIWWEFPNDRRFIDTEDKAMTGPSLLVLPVLSDEYQREMISDLPFCRWFDFRTLEERTSKDGPAHLPLSITSIPVLIRGGAILPLKKWKRRTTYLKFHDPFSLVVALDEQQSASGDLYVDDGMSFKFAKKQFIHRRFSFSNNVLSSRPFYATQEKGDFFDEYDVKIEKVEITGLLKKPLNVRDMEGRVFETEFVNNILTIHRANLSVKDNWAIGLEYEGELPPDMPIEETEENDVDTENEEKKTDEKDIENHEL</sequence>
<dbReference type="Proteomes" id="UP001470230">
    <property type="component" value="Unassembled WGS sequence"/>
</dbReference>
<dbReference type="PANTHER" id="PTHR22762">
    <property type="entry name" value="ALPHA-GLUCOSIDASE"/>
    <property type="match status" value="1"/>
</dbReference>
<keyword evidence="17" id="KW-1185">Reference proteome</keyword>
<feature type="signal peptide" evidence="12">
    <location>
        <begin position="1"/>
        <end position="19"/>
    </location>
</feature>
<evidence type="ECO:0000256" key="12">
    <source>
        <dbReference type="SAM" id="SignalP"/>
    </source>
</evidence>
<evidence type="ECO:0000259" key="15">
    <source>
        <dbReference type="Pfam" id="PF21365"/>
    </source>
</evidence>
<dbReference type="Gene3D" id="2.60.40.1760">
    <property type="entry name" value="glycosyl hydrolase (family 31)"/>
    <property type="match status" value="1"/>
</dbReference>
<dbReference type="CDD" id="cd14752">
    <property type="entry name" value="GH31_N"/>
    <property type="match status" value="1"/>
</dbReference>
<dbReference type="InterPro" id="IPR011013">
    <property type="entry name" value="Gal_mutarotase_sf_dom"/>
</dbReference>
<keyword evidence="4 12" id="KW-0732">Signal</keyword>
<evidence type="ECO:0000259" key="13">
    <source>
        <dbReference type="Pfam" id="PF01055"/>
    </source>
</evidence>
<feature type="domain" description="Glycoside hydrolase family 31 TIM barrel" evidence="13">
    <location>
        <begin position="331"/>
        <end position="661"/>
    </location>
</feature>
<dbReference type="InterPro" id="IPR013780">
    <property type="entry name" value="Glyco_hydro_b"/>
</dbReference>
<dbReference type="InterPro" id="IPR017853">
    <property type="entry name" value="GH"/>
</dbReference>
<keyword evidence="8 10" id="KW-0326">Glycosidase</keyword>
<evidence type="ECO:0000256" key="2">
    <source>
        <dbReference type="ARBA" id="ARBA00004833"/>
    </source>
</evidence>
<gene>
    <name evidence="16" type="ORF">M9Y10_044950</name>
</gene>
<keyword evidence="5 10" id="KW-0378">Hydrolase</keyword>
<comment type="similarity">
    <text evidence="3 10">Belongs to the glycosyl hydrolase 31 family.</text>
</comment>
<evidence type="ECO:0000259" key="14">
    <source>
        <dbReference type="Pfam" id="PF13802"/>
    </source>
</evidence>
<accession>A0ABR2JU20</accession>
<evidence type="ECO:0000256" key="8">
    <source>
        <dbReference type="ARBA" id="ARBA00023295"/>
    </source>
</evidence>
<dbReference type="Gene3D" id="3.20.20.80">
    <property type="entry name" value="Glycosidases"/>
    <property type="match status" value="2"/>
</dbReference>
<proteinExistence type="inferred from homology"/>
<feature type="domain" description="Glycosyl hydrolase family 31 C-terminal" evidence="15">
    <location>
        <begin position="669"/>
        <end position="757"/>
    </location>
</feature>
<dbReference type="PANTHER" id="PTHR22762:SF54">
    <property type="entry name" value="BCDNA.GH04962"/>
    <property type="match status" value="1"/>
</dbReference>
<protein>
    <recommendedName>
        <fullName evidence="9">Glucosidase II subunit alpha</fullName>
    </recommendedName>
</protein>
<evidence type="ECO:0000256" key="6">
    <source>
        <dbReference type="ARBA" id="ARBA00022824"/>
    </source>
</evidence>
<dbReference type="SUPFAM" id="SSF74650">
    <property type="entry name" value="Galactose mutarotase-like"/>
    <property type="match status" value="1"/>
</dbReference>
<comment type="subcellular location">
    <subcellularLocation>
        <location evidence="1">Endoplasmic reticulum</location>
    </subcellularLocation>
</comment>
<dbReference type="Pfam" id="PF13802">
    <property type="entry name" value="Gal_mutarotas_2"/>
    <property type="match status" value="1"/>
</dbReference>
<dbReference type="Pfam" id="PF21365">
    <property type="entry name" value="Glyco_hydro_31_3rd"/>
    <property type="match status" value="1"/>
</dbReference>
<dbReference type="PROSITE" id="PS00129">
    <property type="entry name" value="GLYCOSYL_HYDROL_F31_1"/>
    <property type="match status" value="1"/>
</dbReference>
<evidence type="ECO:0000256" key="9">
    <source>
        <dbReference type="ARBA" id="ARBA00042895"/>
    </source>
</evidence>
<evidence type="ECO:0000256" key="10">
    <source>
        <dbReference type="RuleBase" id="RU361185"/>
    </source>
</evidence>
<feature type="chain" id="PRO_5046696915" description="Glucosidase II subunit alpha" evidence="12">
    <location>
        <begin position="20"/>
        <end position="928"/>
    </location>
</feature>
<evidence type="ECO:0000256" key="3">
    <source>
        <dbReference type="ARBA" id="ARBA00007806"/>
    </source>
</evidence>
<keyword evidence="6" id="KW-0256">Endoplasmic reticulum</keyword>
<feature type="compositionally biased region" description="Acidic residues" evidence="11">
    <location>
        <begin position="894"/>
        <end position="913"/>
    </location>
</feature>
<evidence type="ECO:0000256" key="4">
    <source>
        <dbReference type="ARBA" id="ARBA00022729"/>
    </source>
</evidence>
<dbReference type="InterPro" id="IPR030458">
    <property type="entry name" value="Glyco_hydro_31_AS"/>
</dbReference>
<dbReference type="InterPro" id="IPR025887">
    <property type="entry name" value="Glyco_hydro_31_N_dom"/>
</dbReference>
<evidence type="ECO:0000256" key="5">
    <source>
        <dbReference type="ARBA" id="ARBA00022801"/>
    </source>
</evidence>
<feature type="region of interest" description="Disordered" evidence="11">
    <location>
        <begin position="894"/>
        <end position="928"/>
    </location>
</feature>
<evidence type="ECO:0000256" key="7">
    <source>
        <dbReference type="ARBA" id="ARBA00023180"/>
    </source>
</evidence>
<comment type="pathway">
    <text evidence="2">Glycan metabolism; N-glycan metabolism.</text>
</comment>
<feature type="domain" description="Glycoside hydrolase family 31 N-terminal" evidence="14">
    <location>
        <begin position="74"/>
        <end position="288"/>
    </location>
</feature>
<dbReference type="CDD" id="cd06603">
    <property type="entry name" value="GH31_GANC_GANAB_alpha"/>
    <property type="match status" value="1"/>
</dbReference>
<feature type="compositionally biased region" description="Basic and acidic residues" evidence="11">
    <location>
        <begin position="914"/>
        <end position="928"/>
    </location>
</feature>
<organism evidence="16 17">
    <name type="scientific">Tritrichomonas musculus</name>
    <dbReference type="NCBI Taxonomy" id="1915356"/>
    <lineage>
        <taxon>Eukaryota</taxon>
        <taxon>Metamonada</taxon>
        <taxon>Parabasalia</taxon>
        <taxon>Tritrichomonadida</taxon>
        <taxon>Tritrichomonadidae</taxon>
        <taxon>Tritrichomonas</taxon>
    </lineage>
</organism>
<evidence type="ECO:0000256" key="1">
    <source>
        <dbReference type="ARBA" id="ARBA00004240"/>
    </source>
</evidence>
<dbReference type="SUPFAM" id="SSF51011">
    <property type="entry name" value="Glycosyl hydrolase domain"/>
    <property type="match status" value="1"/>
</dbReference>
<evidence type="ECO:0000313" key="16">
    <source>
        <dbReference type="EMBL" id="KAK8882308.1"/>
    </source>
</evidence>
<dbReference type="InterPro" id="IPR048395">
    <property type="entry name" value="Glyco_hydro_31_C"/>
</dbReference>
<dbReference type="SUPFAM" id="SSF51445">
    <property type="entry name" value="(Trans)glycosidases"/>
    <property type="match status" value="1"/>
</dbReference>
<dbReference type="Gene3D" id="2.60.40.1180">
    <property type="entry name" value="Golgi alpha-mannosidase II"/>
    <property type="match status" value="2"/>
</dbReference>
<dbReference type="EMBL" id="JAPFFF010000009">
    <property type="protein sequence ID" value="KAK8882308.1"/>
    <property type="molecule type" value="Genomic_DNA"/>
</dbReference>
<comment type="caution">
    <text evidence="16">The sequence shown here is derived from an EMBL/GenBank/DDBJ whole genome shotgun (WGS) entry which is preliminary data.</text>
</comment>
<name>A0ABR2JU20_9EUKA</name>
<evidence type="ECO:0000256" key="11">
    <source>
        <dbReference type="SAM" id="MobiDB-lite"/>
    </source>
</evidence>
<keyword evidence="7" id="KW-0325">Glycoprotein</keyword>
<dbReference type="Pfam" id="PF01055">
    <property type="entry name" value="Glyco_hydro_31_2nd"/>
    <property type="match status" value="1"/>
</dbReference>
<reference evidence="16 17" key="1">
    <citation type="submission" date="2024-04" db="EMBL/GenBank/DDBJ databases">
        <title>Tritrichomonas musculus Genome.</title>
        <authorList>
            <person name="Alves-Ferreira E."/>
            <person name="Grigg M."/>
            <person name="Lorenzi H."/>
            <person name="Galac M."/>
        </authorList>
    </citation>
    <scope>NUCLEOTIDE SEQUENCE [LARGE SCALE GENOMIC DNA]</scope>
    <source>
        <strain evidence="16 17">EAF2021</strain>
    </source>
</reference>
<dbReference type="InterPro" id="IPR000322">
    <property type="entry name" value="Glyco_hydro_31_TIM"/>
</dbReference>